<evidence type="ECO:0000313" key="1">
    <source>
        <dbReference type="EMBL" id="KAJ8686710.1"/>
    </source>
</evidence>
<sequence>MPRCSVNLCGNRDDVAGCEGISYFRVPKKPKESEDVINQWIKFFDRDITKIKDAARICSAHFEPKFLFQQPKEYYDVPKVVLLKGAVPTLKPNNQSKKRVRLKRKALADVTLDVNVPLIKRSSPEQSSVMRNR</sequence>
<keyword evidence="2" id="KW-1185">Reference proteome</keyword>
<proteinExistence type="predicted"/>
<dbReference type="EMBL" id="CM056741">
    <property type="protein sequence ID" value="KAJ8686710.1"/>
    <property type="molecule type" value="Genomic_DNA"/>
</dbReference>
<name>A0ACC2PSZ1_9HYME</name>
<protein>
    <submittedName>
        <fullName evidence="1">Uncharacterized protein</fullName>
    </submittedName>
</protein>
<reference evidence="1" key="1">
    <citation type="submission" date="2023-04" db="EMBL/GenBank/DDBJ databases">
        <title>A chromosome-level genome assembly of the parasitoid wasp Eretmocerus hayati.</title>
        <authorList>
            <person name="Zhong Y."/>
            <person name="Liu S."/>
            <person name="Liu Y."/>
        </authorList>
    </citation>
    <scope>NUCLEOTIDE SEQUENCE</scope>
    <source>
        <strain evidence="1">ZJU_SS_LIU_2023</strain>
    </source>
</reference>
<comment type="caution">
    <text evidence="1">The sequence shown here is derived from an EMBL/GenBank/DDBJ whole genome shotgun (WGS) entry which is preliminary data.</text>
</comment>
<accession>A0ACC2PSZ1</accession>
<evidence type="ECO:0000313" key="2">
    <source>
        <dbReference type="Proteomes" id="UP001239111"/>
    </source>
</evidence>
<dbReference type="Proteomes" id="UP001239111">
    <property type="component" value="Chromosome 1"/>
</dbReference>
<organism evidence="1 2">
    <name type="scientific">Eretmocerus hayati</name>
    <dbReference type="NCBI Taxonomy" id="131215"/>
    <lineage>
        <taxon>Eukaryota</taxon>
        <taxon>Metazoa</taxon>
        <taxon>Ecdysozoa</taxon>
        <taxon>Arthropoda</taxon>
        <taxon>Hexapoda</taxon>
        <taxon>Insecta</taxon>
        <taxon>Pterygota</taxon>
        <taxon>Neoptera</taxon>
        <taxon>Endopterygota</taxon>
        <taxon>Hymenoptera</taxon>
        <taxon>Apocrita</taxon>
        <taxon>Proctotrupomorpha</taxon>
        <taxon>Chalcidoidea</taxon>
        <taxon>Aphelinidae</taxon>
        <taxon>Aphelininae</taxon>
        <taxon>Eretmocerus</taxon>
    </lineage>
</organism>
<gene>
    <name evidence="1" type="ORF">QAD02_022504</name>
</gene>